<keyword evidence="5" id="KW-0539">Nucleus</keyword>
<dbReference type="GO" id="GO:0005634">
    <property type="term" value="C:nucleus"/>
    <property type="evidence" value="ECO:0007669"/>
    <property type="project" value="UniProtKB-SubCell"/>
</dbReference>
<feature type="compositionally biased region" description="Low complexity" evidence="6">
    <location>
        <begin position="161"/>
        <end position="172"/>
    </location>
</feature>
<keyword evidence="4" id="KW-0804">Transcription</keyword>
<dbReference type="SUPFAM" id="SSF57701">
    <property type="entry name" value="Zn2/Cys6 DNA-binding domain"/>
    <property type="match status" value="1"/>
</dbReference>
<sequence>MSENDTNKPQDIRRAGSSPQPAPPSRLPLSRPTVDPLQSAISSPDQLEQHMSAPSISFPAQFPTRNTSILGVSPDDPRLSCPVALDEVQTGAPGKNKRNTFACINCHTQKAKCVPSDVKDIYGKSCVRCARRNKHCTFDLSRRTRRRRRESDQTTDLDVPTSATGAALTTATHKSNTSLPRFAHSPHLPTGSSNSGIVTDSSSFFSTQPPVAASGSPEASGVGSTPMSKPRGLSTQHSGRFYSSVPPPMSLESNFFPSTLPCWPQNRINSPTAATAATPFSQVPSSHSKPTGPSKAPPHGIQSFENLHEELQSLLSSQLENFHGVTEGLSRLSEKWNDTLEQSVGVPLALDPITLGIISKEQAQRRLGLYRYEISNKYRFPFVKIPAEQTLDELREHEPILFATIMSVVSAILKGDEFNEEQNMRLDNFTLGLISHHMTRLGAKNLELLKSLLTLCLWYNFPEWSNKTRFHFFNYYCCCLIKDLIPSRKPQLFALIQNTKYPTDDEAAAIDDFLIQNESYSRLVIIVYVSALNINIFLRQPIQNRWGLLQERAIRLMSLFDSGPVSSYEREEDEILLTFARLNHILEVIHVRLHEADEDPSDQHEGLASPVQSRLLLTLQQDLMNIFQRIPSERTRVLAFYHSVEAYLHEWPFSRYLSNIPDPLTISKIPEVVSQSFHKLTLSCINAMHEFLKLSPELIASLPLFHTSRVIYTVGMLLLRVRYTTITVPAFAYLREMTQPAISLIRRTSQSLDESARLYPYNNFLSKLRYVVALFVQIYANKIKAFLTTKKPDLEGLSQSYIDNDQVLIASAQHRSSLPMLLNPASPPRINTPDKNNTNNTNVTVPTNETAGTDAENASKLMDALSFQMADVTTLENGFNTLLGEFWSDIF</sequence>
<evidence type="ECO:0000256" key="5">
    <source>
        <dbReference type="ARBA" id="ARBA00023242"/>
    </source>
</evidence>
<feature type="domain" description="Zn(2)-C6 fungal-type" evidence="7">
    <location>
        <begin position="102"/>
        <end position="136"/>
    </location>
</feature>
<feature type="region of interest" description="Disordered" evidence="6">
    <location>
        <begin position="144"/>
        <end position="245"/>
    </location>
</feature>
<comment type="subcellular location">
    <subcellularLocation>
        <location evidence="1">Nucleus</location>
    </subcellularLocation>
</comment>
<dbReference type="RefSeq" id="XP_022629744.1">
    <property type="nucleotide sequence ID" value="XM_022771134.1"/>
</dbReference>
<evidence type="ECO:0000256" key="2">
    <source>
        <dbReference type="ARBA" id="ARBA00023015"/>
    </source>
</evidence>
<accession>A0A0C7N0A8</accession>
<proteinExistence type="predicted"/>
<dbReference type="EMBL" id="LN736367">
    <property type="protein sequence ID" value="CEP63530.1"/>
    <property type="molecule type" value="Genomic_DNA"/>
</dbReference>
<dbReference type="CDD" id="cd00067">
    <property type="entry name" value="GAL4"/>
    <property type="match status" value="1"/>
</dbReference>
<name>A0A0C7N0A8_9SACH</name>
<protein>
    <submittedName>
        <fullName evidence="8">LALA0S08e04588g1_1</fullName>
    </submittedName>
</protein>
<dbReference type="GO" id="GO:0008270">
    <property type="term" value="F:zinc ion binding"/>
    <property type="evidence" value="ECO:0007669"/>
    <property type="project" value="InterPro"/>
</dbReference>
<dbReference type="Gene3D" id="4.10.240.10">
    <property type="entry name" value="Zn(2)-C6 fungal-type DNA-binding domain"/>
    <property type="match status" value="1"/>
</dbReference>
<dbReference type="GeneID" id="34687040"/>
<organism evidence="8 9">
    <name type="scientific">Lachancea lanzarotensis</name>
    <dbReference type="NCBI Taxonomy" id="1245769"/>
    <lineage>
        <taxon>Eukaryota</taxon>
        <taxon>Fungi</taxon>
        <taxon>Dikarya</taxon>
        <taxon>Ascomycota</taxon>
        <taxon>Saccharomycotina</taxon>
        <taxon>Saccharomycetes</taxon>
        <taxon>Saccharomycetales</taxon>
        <taxon>Saccharomycetaceae</taxon>
        <taxon>Lachancea</taxon>
    </lineage>
</organism>
<dbReference type="PANTHER" id="PTHR31845:SF10">
    <property type="entry name" value="ZN(II)2CYS6 TRANSCRIPTION FACTOR (EUROFUNG)"/>
    <property type="match status" value="1"/>
</dbReference>
<keyword evidence="9" id="KW-1185">Reference proteome</keyword>
<dbReference type="OrthoDB" id="4454541at2759"/>
<reference evidence="8 9" key="1">
    <citation type="submission" date="2014-12" db="EMBL/GenBank/DDBJ databases">
        <authorList>
            <person name="Neuveglise Cecile"/>
        </authorList>
    </citation>
    <scope>NUCLEOTIDE SEQUENCE [LARGE SCALE GENOMIC DNA]</scope>
    <source>
        <strain evidence="8 9">CBS 12615</strain>
    </source>
</reference>
<feature type="region of interest" description="Disordered" evidence="6">
    <location>
        <begin position="276"/>
        <end position="298"/>
    </location>
</feature>
<feature type="compositionally biased region" description="Polar residues" evidence="6">
    <location>
        <begin position="222"/>
        <end position="238"/>
    </location>
</feature>
<feature type="compositionally biased region" description="Polar residues" evidence="6">
    <location>
        <begin position="279"/>
        <end position="291"/>
    </location>
</feature>
<evidence type="ECO:0000256" key="4">
    <source>
        <dbReference type="ARBA" id="ARBA00023163"/>
    </source>
</evidence>
<keyword evidence="2" id="KW-0805">Transcription regulation</keyword>
<evidence type="ECO:0000313" key="9">
    <source>
        <dbReference type="Proteomes" id="UP000054304"/>
    </source>
</evidence>
<feature type="compositionally biased region" description="Polar residues" evidence="6">
    <location>
        <begin position="190"/>
        <end position="209"/>
    </location>
</feature>
<keyword evidence="3" id="KW-0238">DNA-binding</keyword>
<evidence type="ECO:0000256" key="3">
    <source>
        <dbReference type="ARBA" id="ARBA00023125"/>
    </source>
</evidence>
<dbReference type="InterPro" id="IPR051089">
    <property type="entry name" value="prtT"/>
</dbReference>
<dbReference type="GO" id="GO:0000976">
    <property type="term" value="F:transcription cis-regulatory region binding"/>
    <property type="evidence" value="ECO:0007669"/>
    <property type="project" value="TreeGrafter"/>
</dbReference>
<dbReference type="InterPro" id="IPR036864">
    <property type="entry name" value="Zn2-C6_fun-type_DNA-bd_sf"/>
</dbReference>
<feature type="region of interest" description="Disordered" evidence="6">
    <location>
        <begin position="1"/>
        <end position="51"/>
    </location>
</feature>
<dbReference type="Proteomes" id="UP000054304">
    <property type="component" value="Unassembled WGS sequence"/>
</dbReference>
<feature type="region of interest" description="Disordered" evidence="6">
    <location>
        <begin position="830"/>
        <end position="851"/>
    </location>
</feature>
<dbReference type="GO" id="GO:0000981">
    <property type="term" value="F:DNA-binding transcription factor activity, RNA polymerase II-specific"/>
    <property type="evidence" value="ECO:0007669"/>
    <property type="project" value="InterPro"/>
</dbReference>
<dbReference type="SMART" id="SM00066">
    <property type="entry name" value="GAL4"/>
    <property type="match status" value="1"/>
</dbReference>
<evidence type="ECO:0000256" key="1">
    <source>
        <dbReference type="ARBA" id="ARBA00004123"/>
    </source>
</evidence>
<evidence type="ECO:0000256" key="6">
    <source>
        <dbReference type="SAM" id="MobiDB-lite"/>
    </source>
</evidence>
<evidence type="ECO:0000313" key="8">
    <source>
        <dbReference type="EMBL" id="CEP63530.1"/>
    </source>
</evidence>
<feature type="compositionally biased region" description="Low complexity" evidence="6">
    <location>
        <begin position="831"/>
        <end position="850"/>
    </location>
</feature>
<gene>
    <name evidence="8" type="ORF">LALA0_S08e04588g</name>
</gene>
<dbReference type="AlphaFoldDB" id="A0A0C7N0A8"/>
<dbReference type="InterPro" id="IPR001138">
    <property type="entry name" value="Zn2Cys6_DnaBD"/>
</dbReference>
<dbReference type="HOGENOM" id="CLU_004837_0_0_1"/>
<dbReference type="PANTHER" id="PTHR31845">
    <property type="entry name" value="FINGER DOMAIN PROTEIN, PUTATIVE-RELATED"/>
    <property type="match status" value="1"/>
</dbReference>
<feature type="compositionally biased region" description="Basic and acidic residues" evidence="6">
    <location>
        <begin position="1"/>
        <end position="14"/>
    </location>
</feature>
<evidence type="ECO:0000259" key="7">
    <source>
        <dbReference type="PROSITE" id="PS00463"/>
    </source>
</evidence>
<dbReference type="PROSITE" id="PS00463">
    <property type="entry name" value="ZN2_CY6_FUNGAL_1"/>
    <property type="match status" value="1"/>
</dbReference>